<evidence type="ECO:0000313" key="2">
    <source>
        <dbReference type="EMBL" id="KAG6942098.1"/>
    </source>
</evidence>
<feature type="domain" description="Exodeoxyribonuclease X-like C-terminal" evidence="1">
    <location>
        <begin position="5"/>
        <end position="29"/>
    </location>
</feature>
<proteinExistence type="predicted"/>
<evidence type="ECO:0000313" key="3">
    <source>
        <dbReference type="Proteomes" id="UP000709295"/>
    </source>
</evidence>
<name>A0A8J5IPM2_9STRA</name>
<gene>
    <name evidence="2" type="ORF">JG688_00018315</name>
</gene>
<sequence length="101" mass="11721">MSATLSFGKYKNFTIHEVYDKDPSYCRWLRNQKMLIEDPDSDISKFLASKFANGSDDGSYLLNFGKYKGKYLLLMNNIYSGYALLSLLPKRHRSYVLLLMS</sequence>
<reference evidence="2" key="1">
    <citation type="submission" date="2021-01" db="EMBL/GenBank/DDBJ databases">
        <title>Phytophthora aleatoria, a newly-described species from Pinus radiata is distinct from Phytophthora cactorum isolates based on comparative genomics.</title>
        <authorList>
            <person name="Mcdougal R."/>
            <person name="Panda P."/>
            <person name="Williams N."/>
            <person name="Studholme D.J."/>
        </authorList>
    </citation>
    <scope>NUCLEOTIDE SEQUENCE</scope>
    <source>
        <strain evidence="2">NZFS 4037</strain>
    </source>
</reference>
<keyword evidence="3" id="KW-1185">Reference proteome</keyword>
<dbReference type="InterPro" id="IPR046768">
    <property type="entry name" value="ExoX-like_C"/>
</dbReference>
<protein>
    <recommendedName>
        <fullName evidence="1">Exodeoxyribonuclease X-like C-terminal domain-containing protein</fullName>
    </recommendedName>
</protein>
<dbReference type="AlphaFoldDB" id="A0A8J5IPM2"/>
<accession>A0A8J5IPM2</accession>
<comment type="caution">
    <text evidence="2">The sequence shown here is derived from an EMBL/GenBank/DDBJ whole genome shotgun (WGS) entry which is preliminary data.</text>
</comment>
<dbReference type="Proteomes" id="UP000709295">
    <property type="component" value="Unassembled WGS sequence"/>
</dbReference>
<organism evidence="2 3">
    <name type="scientific">Phytophthora aleatoria</name>
    <dbReference type="NCBI Taxonomy" id="2496075"/>
    <lineage>
        <taxon>Eukaryota</taxon>
        <taxon>Sar</taxon>
        <taxon>Stramenopiles</taxon>
        <taxon>Oomycota</taxon>
        <taxon>Peronosporomycetes</taxon>
        <taxon>Peronosporales</taxon>
        <taxon>Peronosporaceae</taxon>
        <taxon>Phytophthora</taxon>
    </lineage>
</organism>
<dbReference type="EMBL" id="JAENGY010003263">
    <property type="protein sequence ID" value="KAG6942098.1"/>
    <property type="molecule type" value="Genomic_DNA"/>
</dbReference>
<dbReference type="Pfam" id="PF20600">
    <property type="entry name" value="ExoX-like_C"/>
    <property type="match status" value="1"/>
</dbReference>
<evidence type="ECO:0000259" key="1">
    <source>
        <dbReference type="Pfam" id="PF20600"/>
    </source>
</evidence>